<comment type="subcellular location">
    <subcellularLocation>
        <location evidence="8">Cell membrane</location>
        <topology evidence="8">Peripheral membrane protein</topology>
    </subcellularLocation>
    <subcellularLocation>
        <location evidence="1">Membrane</location>
    </subcellularLocation>
</comment>
<sequence length="175" mass="18342">MSQTLTLARPYARAAYQAARETGTTTAWSEALAFAARVAADPRVDTLLGDPRLSRADAVALLSPTGASEGVGGFLGLLAQNGRMKLLPEIAGLFEQFRAEAEKIVRAKITSAAPMTQAEVDTLVSALKRRFGREVEVESSIDESLIGGAVIDAGEVVIDGSVKGKLARLSAALTQ</sequence>
<dbReference type="NCBIfam" id="TIGR01145">
    <property type="entry name" value="ATP_synt_delta"/>
    <property type="match status" value="1"/>
</dbReference>
<protein>
    <recommendedName>
        <fullName evidence="8">ATP synthase subunit delta</fullName>
    </recommendedName>
    <alternativeName>
        <fullName evidence="8">ATP synthase F(1) sector subunit delta</fullName>
    </alternativeName>
    <alternativeName>
        <fullName evidence="8">F-type ATPase subunit delta</fullName>
        <shortName evidence="8">F-ATPase subunit delta</shortName>
    </alternativeName>
</protein>
<evidence type="ECO:0000256" key="7">
    <source>
        <dbReference type="ARBA" id="ARBA00023310"/>
    </source>
</evidence>
<dbReference type="AlphaFoldDB" id="A0A344J859"/>
<dbReference type="GO" id="GO:0045259">
    <property type="term" value="C:proton-transporting ATP synthase complex"/>
    <property type="evidence" value="ECO:0007669"/>
    <property type="project" value="UniProtKB-KW"/>
</dbReference>
<keyword evidence="4 8" id="KW-0406">Ion transport</keyword>
<dbReference type="RefSeq" id="WP_112927430.1">
    <property type="nucleotide sequence ID" value="NZ_CP029556.1"/>
</dbReference>
<dbReference type="SUPFAM" id="SSF47928">
    <property type="entry name" value="N-terminal domain of the delta subunit of the F1F0-ATP synthase"/>
    <property type="match status" value="1"/>
</dbReference>
<comment type="similarity">
    <text evidence="8">Belongs to the ATPase delta chain family.</text>
</comment>
<keyword evidence="8" id="KW-1003">Cell membrane</keyword>
<dbReference type="Gene3D" id="1.10.520.20">
    <property type="entry name" value="N-terminal domain of the delta subunit of the F1F0-ATP synthase"/>
    <property type="match status" value="1"/>
</dbReference>
<comment type="function">
    <text evidence="8">F(1)F(0) ATP synthase produces ATP from ADP in the presence of a proton or sodium gradient. F-type ATPases consist of two structural domains, F(1) containing the extramembraneous catalytic core and F(0) containing the membrane proton channel, linked together by a central stalk and a peripheral stalk. During catalysis, ATP synthesis in the catalytic domain of F(1) is coupled via a rotary mechanism of the central stalk subunits to proton translocation.</text>
</comment>
<keyword evidence="7 8" id="KW-0066">ATP synthesis</keyword>
<dbReference type="InterPro" id="IPR026015">
    <property type="entry name" value="ATP_synth_OSCP/delta_N_sf"/>
</dbReference>
<dbReference type="EMBL" id="CP029556">
    <property type="protein sequence ID" value="AXA85219.1"/>
    <property type="molecule type" value="Genomic_DNA"/>
</dbReference>
<dbReference type="PRINTS" id="PR00125">
    <property type="entry name" value="ATPASEDELTA"/>
</dbReference>
<dbReference type="HAMAP" id="MF_01416">
    <property type="entry name" value="ATP_synth_delta_bact"/>
    <property type="match status" value="1"/>
</dbReference>
<dbReference type="Proteomes" id="UP000251842">
    <property type="component" value="Chromosome"/>
</dbReference>
<evidence type="ECO:0000256" key="5">
    <source>
        <dbReference type="ARBA" id="ARBA00023136"/>
    </source>
</evidence>
<evidence type="ECO:0000256" key="1">
    <source>
        <dbReference type="ARBA" id="ARBA00004370"/>
    </source>
</evidence>
<evidence type="ECO:0000256" key="8">
    <source>
        <dbReference type="HAMAP-Rule" id="MF_01416"/>
    </source>
</evidence>
<comment type="function">
    <text evidence="8">This protein is part of the stalk that links CF(0) to CF(1). It either transmits conformational changes from CF(0) to CF(1) or is implicated in proton conduction.</text>
</comment>
<dbReference type="GO" id="GO:0046933">
    <property type="term" value="F:proton-transporting ATP synthase activity, rotational mechanism"/>
    <property type="evidence" value="ECO:0007669"/>
    <property type="project" value="UniProtKB-UniRule"/>
</dbReference>
<gene>
    <name evidence="8" type="primary">atpH</name>
    <name evidence="9" type="ORF">DCD74_11500</name>
</gene>
<dbReference type="NCBIfam" id="NF004402">
    <property type="entry name" value="PRK05758.2-2"/>
    <property type="match status" value="1"/>
</dbReference>
<reference evidence="10" key="1">
    <citation type="submission" date="2018-05" db="EMBL/GenBank/DDBJ databases">
        <title>Luteimonas pekinense sp. nov., isolated from human Meibomian gland secretions, Beijing, China.</title>
        <authorList>
            <person name="Wen T."/>
            <person name="Bai H."/>
            <person name="Lv H."/>
        </authorList>
    </citation>
    <scope>NUCLEOTIDE SEQUENCE [LARGE SCALE GENOMIC DNA]</scope>
    <source>
        <strain evidence="10">83-4</strain>
    </source>
</reference>
<proteinExistence type="inferred from homology"/>
<evidence type="ECO:0000256" key="2">
    <source>
        <dbReference type="ARBA" id="ARBA00022448"/>
    </source>
</evidence>
<dbReference type="OrthoDB" id="9816221at2"/>
<organism evidence="9 10">
    <name type="scientific">Solilutibacter oculi</name>
    <dbReference type="NCBI Taxonomy" id="2698682"/>
    <lineage>
        <taxon>Bacteria</taxon>
        <taxon>Pseudomonadati</taxon>
        <taxon>Pseudomonadota</taxon>
        <taxon>Gammaproteobacteria</taxon>
        <taxon>Lysobacterales</taxon>
        <taxon>Lysobacteraceae</taxon>
        <taxon>Solilutibacter</taxon>
    </lineage>
</organism>
<dbReference type="PANTHER" id="PTHR11910">
    <property type="entry name" value="ATP SYNTHASE DELTA CHAIN"/>
    <property type="match status" value="1"/>
</dbReference>
<evidence type="ECO:0000313" key="9">
    <source>
        <dbReference type="EMBL" id="AXA85219.1"/>
    </source>
</evidence>
<keyword evidence="5 8" id="KW-0472">Membrane</keyword>
<name>A0A344J859_9GAMM</name>
<dbReference type="InterPro" id="IPR000711">
    <property type="entry name" value="ATPase_OSCP/dsu"/>
</dbReference>
<keyword evidence="6 8" id="KW-0139">CF(1)</keyword>
<evidence type="ECO:0000256" key="3">
    <source>
        <dbReference type="ARBA" id="ARBA00022781"/>
    </source>
</evidence>
<keyword evidence="3 8" id="KW-0375">Hydrogen ion transport</keyword>
<accession>A0A344J859</accession>
<evidence type="ECO:0000256" key="6">
    <source>
        <dbReference type="ARBA" id="ARBA00023196"/>
    </source>
</evidence>
<evidence type="ECO:0000313" key="10">
    <source>
        <dbReference type="Proteomes" id="UP000251842"/>
    </source>
</evidence>
<evidence type="ECO:0000256" key="4">
    <source>
        <dbReference type="ARBA" id="ARBA00023065"/>
    </source>
</evidence>
<dbReference type="Pfam" id="PF00213">
    <property type="entry name" value="OSCP"/>
    <property type="match status" value="1"/>
</dbReference>
<dbReference type="KEGG" id="lue:DCD74_11500"/>
<dbReference type="GO" id="GO:0005886">
    <property type="term" value="C:plasma membrane"/>
    <property type="evidence" value="ECO:0007669"/>
    <property type="project" value="UniProtKB-SubCell"/>
</dbReference>
<keyword evidence="10" id="KW-1185">Reference proteome</keyword>
<keyword evidence="2 8" id="KW-0813">Transport</keyword>